<gene>
    <name evidence="1" type="ORF">ACFOUY_15870</name>
</gene>
<dbReference type="Pfam" id="PF22028">
    <property type="entry name" value="DUF6934"/>
    <property type="match status" value="1"/>
</dbReference>
<dbReference type="EMBL" id="JBHSBY010000135">
    <property type="protein sequence ID" value="MFC4198183.1"/>
    <property type="molecule type" value="Genomic_DNA"/>
</dbReference>
<name>A0ABV8NQT2_9SPHI</name>
<dbReference type="InterPro" id="IPR053865">
    <property type="entry name" value="DUF6934"/>
</dbReference>
<comment type="caution">
    <text evidence="1">The sequence shown here is derived from an EMBL/GenBank/DDBJ whole genome shotgun (WGS) entry which is preliminary data.</text>
</comment>
<sequence>MAKPGYEVTMDKSRLKIRFAFVSRGAQDVIKVIAYDYVGLYHDTKTFNLGFGDYNPVTRKINDNANTENGDVYDVLNTVLNTIPLFFEEYPDYALMVRGSDSGEDFIANCLPDCKKNCKDGECRNQNRRISVYTRYVNTNYDELEKGYTFLGGNQDTVEPFEKDKKYDTVLVMKKTLTL</sequence>
<evidence type="ECO:0000313" key="2">
    <source>
        <dbReference type="Proteomes" id="UP001595792"/>
    </source>
</evidence>
<accession>A0ABV8NQT2</accession>
<dbReference type="RefSeq" id="WP_378962049.1">
    <property type="nucleotide sequence ID" value="NZ_JBHRXC010000016.1"/>
</dbReference>
<keyword evidence="2" id="KW-1185">Reference proteome</keyword>
<organism evidence="1 2">
    <name type="scientific">Pedobacter jamesrossensis</name>
    <dbReference type="NCBI Taxonomy" id="1908238"/>
    <lineage>
        <taxon>Bacteria</taxon>
        <taxon>Pseudomonadati</taxon>
        <taxon>Bacteroidota</taxon>
        <taxon>Sphingobacteriia</taxon>
        <taxon>Sphingobacteriales</taxon>
        <taxon>Sphingobacteriaceae</taxon>
        <taxon>Pedobacter</taxon>
    </lineage>
</organism>
<protein>
    <submittedName>
        <fullName evidence="1">DUF6934 family protein</fullName>
    </submittedName>
</protein>
<dbReference type="Proteomes" id="UP001595792">
    <property type="component" value="Unassembled WGS sequence"/>
</dbReference>
<evidence type="ECO:0000313" key="1">
    <source>
        <dbReference type="EMBL" id="MFC4198183.1"/>
    </source>
</evidence>
<reference evidence="2" key="1">
    <citation type="journal article" date="2019" name="Int. J. Syst. Evol. Microbiol.">
        <title>The Global Catalogue of Microorganisms (GCM) 10K type strain sequencing project: providing services to taxonomists for standard genome sequencing and annotation.</title>
        <authorList>
            <consortium name="The Broad Institute Genomics Platform"/>
            <consortium name="The Broad Institute Genome Sequencing Center for Infectious Disease"/>
            <person name="Wu L."/>
            <person name="Ma J."/>
        </authorList>
    </citation>
    <scope>NUCLEOTIDE SEQUENCE [LARGE SCALE GENOMIC DNA]</scope>
    <source>
        <strain evidence="2">CCM 8689</strain>
    </source>
</reference>
<proteinExistence type="predicted"/>